<dbReference type="InterPro" id="IPR039465">
    <property type="entry name" value="IL-17_rcpt-like"/>
</dbReference>
<evidence type="ECO:0000256" key="8">
    <source>
        <dbReference type="ARBA" id="ARBA00023180"/>
    </source>
</evidence>
<dbReference type="Pfam" id="PF16578">
    <property type="entry name" value="IL17R_fnIII_D2"/>
    <property type="match status" value="1"/>
</dbReference>
<feature type="transmembrane region" description="Helical" evidence="10">
    <location>
        <begin position="244"/>
        <end position="265"/>
    </location>
</feature>
<dbReference type="PROSITE" id="PS51534">
    <property type="entry name" value="SEFIR"/>
    <property type="match status" value="1"/>
</dbReference>
<accession>A0A8C5EC58</accession>
<reference evidence="12" key="2">
    <citation type="submission" date="2025-08" db="UniProtKB">
        <authorList>
            <consortium name="Ensembl"/>
        </authorList>
    </citation>
    <scope>IDENTIFICATION</scope>
</reference>
<dbReference type="InterPro" id="IPR043046">
    <property type="entry name" value="IL17RA/B_FnIII-like_2_sf"/>
</dbReference>
<protein>
    <submittedName>
        <fullName evidence="12">Interleukin-17 receptor A-like</fullName>
    </submittedName>
</protein>
<feature type="domain" description="SEFIR" evidence="11">
    <location>
        <begin position="288"/>
        <end position="441"/>
    </location>
</feature>
<evidence type="ECO:0000256" key="5">
    <source>
        <dbReference type="ARBA" id="ARBA00022989"/>
    </source>
</evidence>
<dbReference type="InterPro" id="IPR013568">
    <property type="entry name" value="SEFIR_dom"/>
</dbReference>
<comment type="subcellular location">
    <subcellularLocation>
        <location evidence="1">Cell membrane</location>
        <topology evidence="1">Single-pass type I membrane protein</topology>
    </subcellularLocation>
</comment>
<reference evidence="12" key="1">
    <citation type="submission" date="2020-06" db="EMBL/GenBank/DDBJ databases">
        <authorList>
            <consortium name="Wellcome Sanger Institute Data Sharing"/>
        </authorList>
    </citation>
    <scope>NUCLEOTIDE SEQUENCE [LARGE SCALE GENOMIC DNA]</scope>
</reference>
<proteinExistence type="predicted"/>
<name>A0A8C5EC58_GOUWI</name>
<dbReference type="Gene3D" id="3.40.50.11530">
    <property type="match status" value="1"/>
</dbReference>
<evidence type="ECO:0000256" key="1">
    <source>
        <dbReference type="ARBA" id="ARBA00004251"/>
    </source>
</evidence>
<dbReference type="PANTHER" id="PTHR15583:SF13">
    <property type="entry name" value="INTERLEUKIN-17 RECEPTOR A"/>
    <property type="match status" value="1"/>
</dbReference>
<sequence length="620" mass="70082">GPLCSTALESNCFDSDWSAVSDYTPSAPEGLRVGFDIRRDESGALQPVLTANWTIKDDGSIYSLKATELHLLVLSTNQNMCVRYSFKDKLHMRSPSGEKWNFSANMLILDPGHQYRVSVFNIPKPQLEHSSYDISSELSVPGDDMKMTQFCSDTGSLWIPNISVSTADSFLNVSFSSDSQCEKYLLIISCSSHTHTKWTFRRVNVLFNLSYWPRWCCLFHVEIKPLFQRCSNDCRRVNIAPAPYTLVIVGVLSVCALTAVCVYFLCRRPGQCLTSCAPLLQVEQVTRRPKVLLIYSHDHRLYRDVVLCFCAFLQDRCGAEVLVDLLDTGSLGQVGGARWLQMQRRRLQPGDKVLLLCSKGVQAKWRALCGEAQVTLREDELSDDILTAFLNLFLPSMHRPGALGMYVVAYFEELSDESDVPSLFHISVKYALMKDVEEMLFRILDIHKYEPGRVRHVHGVHVHDYFTCPSGRALRVAIEAFQDHQRQHPDWFQKECELGEEELDQHAHTHAAPVLQCVPVIRAGLPAFRSEVNIHPEGCSAHIHTQRPLLSQADTMSPLLEGRSQEQDSTPRGESDQGYVSKSSSQPLLDLVRLQEALFEQSLRAPQLNDETVEESIILF</sequence>
<dbReference type="Gene3D" id="2.60.40.2160">
    <property type="entry name" value="Interleukin-17 receptor A/B, fibronectin-III-like domain 1"/>
    <property type="match status" value="1"/>
</dbReference>
<feature type="compositionally biased region" description="Basic and acidic residues" evidence="9">
    <location>
        <begin position="563"/>
        <end position="575"/>
    </location>
</feature>
<evidence type="ECO:0000313" key="12">
    <source>
        <dbReference type="Ensembl" id="ENSGWIP00000015300.1"/>
    </source>
</evidence>
<evidence type="ECO:0000256" key="2">
    <source>
        <dbReference type="ARBA" id="ARBA00022475"/>
    </source>
</evidence>
<dbReference type="InterPro" id="IPR032356">
    <property type="entry name" value="IL17R_A/B_N"/>
</dbReference>
<dbReference type="InterPro" id="IPR038683">
    <property type="entry name" value="IL17RA/B_FnIII-like_1_sf"/>
</dbReference>
<keyword evidence="2" id="KW-1003">Cell membrane</keyword>
<dbReference type="Proteomes" id="UP000694680">
    <property type="component" value="Chromosome 6"/>
</dbReference>
<evidence type="ECO:0000256" key="7">
    <source>
        <dbReference type="ARBA" id="ARBA00023170"/>
    </source>
</evidence>
<keyword evidence="8" id="KW-0325">Glycoprotein</keyword>
<evidence type="ECO:0000313" key="13">
    <source>
        <dbReference type="Proteomes" id="UP000694680"/>
    </source>
</evidence>
<dbReference type="PANTHER" id="PTHR15583">
    <property type="entry name" value="INTERLEUKIN-17 RECEPTOR"/>
    <property type="match status" value="1"/>
</dbReference>
<keyword evidence="13" id="KW-1185">Reference proteome</keyword>
<keyword evidence="5 10" id="KW-1133">Transmembrane helix</keyword>
<evidence type="ECO:0000256" key="6">
    <source>
        <dbReference type="ARBA" id="ARBA00023136"/>
    </source>
</evidence>
<evidence type="ECO:0000256" key="9">
    <source>
        <dbReference type="SAM" id="MobiDB-lite"/>
    </source>
</evidence>
<dbReference type="Pfam" id="PF08357">
    <property type="entry name" value="SEFIR"/>
    <property type="match status" value="1"/>
</dbReference>
<dbReference type="Gene3D" id="2.60.40.2150">
    <property type="entry name" value="Interleukin-17 receptor A/B, fibronectin-III-like domain 2"/>
    <property type="match status" value="1"/>
</dbReference>
<evidence type="ECO:0000256" key="4">
    <source>
        <dbReference type="ARBA" id="ARBA00022729"/>
    </source>
</evidence>
<evidence type="ECO:0000256" key="10">
    <source>
        <dbReference type="SAM" id="Phobius"/>
    </source>
</evidence>
<feature type="region of interest" description="Disordered" evidence="9">
    <location>
        <begin position="562"/>
        <end position="584"/>
    </location>
</feature>
<keyword evidence="4" id="KW-0732">Signal</keyword>
<keyword evidence="7" id="KW-0675">Receptor</keyword>
<evidence type="ECO:0000259" key="11">
    <source>
        <dbReference type="PROSITE" id="PS51534"/>
    </source>
</evidence>
<evidence type="ECO:0000256" key="3">
    <source>
        <dbReference type="ARBA" id="ARBA00022692"/>
    </source>
</evidence>
<reference evidence="12" key="3">
    <citation type="submission" date="2025-09" db="UniProtKB">
        <authorList>
            <consortium name="Ensembl"/>
        </authorList>
    </citation>
    <scope>IDENTIFICATION</scope>
</reference>
<organism evidence="12 13">
    <name type="scientific">Gouania willdenowi</name>
    <name type="common">Blunt-snouted clingfish</name>
    <name type="synonym">Lepadogaster willdenowi</name>
    <dbReference type="NCBI Taxonomy" id="441366"/>
    <lineage>
        <taxon>Eukaryota</taxon>
        <taxon>Metazoa</taxon>
        <taxon>Chordata</taxon>
        <taxon>Craniata</taxon>
        <taxon>Vertebrata</taxon>
        <taxon>Euteleostomi</taxon>
        <taxon>Actinopterygii</taxon>
        <taxon>Neopterygii</taxon>
        <taxon>Teleostei</taxon>
        <taxon>Neoteleostei</taxon>
        <taxon>Acanthomorphata</taxon>
        <taxon>Ovalentaria</taxon>
        <taxon>Blenniimorphae</taxon>
        <taxon>Blenniiformes</taxon>
        <taxon>Gobiesocoidei</taxon>
        <taxon>Gobiesocidae</taxon>
        <taxon>Gobiesocinae</taxon>
        <taxon>Gouania</taxon>
    </lineage>
</organism>
<dbReference type="Ensembl" id="ENSGWIT00000016905.1">
    <property type="protein sequence ID" value="ENSGWIP00000015300.1"/>
    <property type="gene ID" value="ENSGWIG00000008451.1"/>
</dbReference>
<gene>
    <name evidence="12" type="primary">il17ra1a</name>
</gene>
<dbReference type="Pfam" id="PF16556">
    <property type="entry name" value="IL17R_fnIII_D1"/>
    <property type="match status" value="1"/>
</dbReference>
<dbReference type="GO" id="GO:0005886">
    <property type="term" value="C:plasma membrane"/>
    <property type="evidence" value="ECO:0007669"/>
    <property type="project" value="UniProtKB-SubCell"/>
</dbReference>
<dbReference type="AlphaFoldDB" id="A0A8C5EC58"/>
<dbReference type="FunFam" id="3.40.50.11530:FF:000002">
    <property type="entry name" value="Interleukin 17 receptor A"/>
    <property type="match status" value="1"/>
</dbReference>
<keyword evidence="6 10" id="KW-0472">Membrane</keyword>
<keyword evidence="3 10" id="KW-0812">Transmembrane</keyword>
<dbReference type="GO" id="GO:0030368">
    <property type="term" value="F:interleukin-17 receptor activity"/>
    <property type="evidence" value="ECO:0007669"/>
    <property type="project" value="InterPro"/>
</dbReference>